<accession>A0A7J7M3V3</accession>
<dbReference type="InterPro" id="IPR044730">
    <property type="entry name" value="RNase_H-like_dom_plant"/>
</dbReference>
<name>A0A7J7M3V3_9MAGN</name>
<feature type="region of interest" description="Disordered" evidence="2">
    <location>
        <begin position="62"/>
        <end position="82"/>
    </location>
</feature>
<gene>
    <name evidence="4" type="ORF">GIB67_003693</name>
</gene>
<dbReference type="InterPro" id="IPR012337">
    <property type="entry name" value="RNaseH-like_sf"/>
</dbReference>
<dbReference type="Gene3D" id="3.30.420.10">
    <property type="entry name" value="Ribonuclease H-like superfamily/Ribonuclease H"/>
    <property type="match status" value="1"/>
</dbReference>
<evidence type="ECO:0000313" key="5">
    <source>
        <dbReference type="Proteomes" id="UP000541444"/>
    </source>
</evidence>
<dbReference type="EMBL" id="JACGCM010001793">
    <property type="protein sequence ID" value="KAF6149545.1"/>
    <property type="molecule type" value="Genomic_DNA"/>
</dbReference>
<evidence type="ECO:0000259" key="3">
    <source>
        <dbReference type="Pfam" id="PF13456"/>
    </source>
</evidence>
<feature type="coiled-coil region" evidence="1">
    <location>
        <begin position="151"/>
        <end position="178"/>
    </location>
</feature>
<dbReference type="GO" id="GO:0004523">
    <property type="term" value="F:RNA-DNA hybrid ribonuclease activity"/>
    <property type="evidence" value="ECO:0007669"/>
    <property type="project" value="InterPro"/>
</dbReference>
<feature type="domain" description="RNase H type-1" evidence="3">
    <location>
        <begin position="386"/>
        <end position="462"/>
    </location>
</feature>
<feature type="region of interest" description="Disordered" evidence="2">
    <location>
        <begin position="1"/>
        <end position="35"/>
    </location>
</feature>
<dbReference type="InterPro" id="IPR053151">
    <property type="entry name" value="RNase_H-like"/>
</dbReference>
<protein>
    <recommendedName>
        <fullName evidence="3">RNase H type-1 domain-containing protein</fullName>
    </recommendedName>
</protein>
<feature type="compositionally biased region" description="Basic and acidic residues" evidence="2">
    <location>
        <begin position="68"/>
        <end position="82"/>
    </location>
</feature>
<dbReference type="Pfam" id="PF13456">
    <property type="entry name" value="RVT_3"/>
    <property type="match status" value="1"/>
</dbReference>
<dbReference type="AlphaFoldDB" id="A0A7J7M3V3"/>
<dbReference type="SUPFAM" id="SSF53098">
    <property type="entry name" value="Ribonuclease H-like"/>
    <property type="match status" value="1"/>
</dbReference>
<dbReference type="GO" id="GO:0003676">
    <property type="term" value="F:nucleic acid binding"/>
    <property type="evidence" value="ECO:0007669"/>
    <property type="project" value="InterPro"/>
</dbReference>
<evidence type="ECO:0000256" key="1">
    <source>
        <dbReference type="SAM" id="Coils"/>
    </source>
</evidence>
<keyword evidence="1" id="KW-0175">Coiled coil</keyword>
<dbReference type="PANTHER" id="PTHR47723">
    <property type="entry name" value="OS05G0353850 PROTEIN"/>
    <property type="match status" value="1"/>
</dbReference>
<reference evidence="4 5" key="1">
    <citation type="journal article" date="2020" name="IScience">
        <title>Genome Sequencing of the Endangered Kingdonia uniflora (Circaeasteraceae, Ranunculales) Reveals Potential Mechanisms of Evolutionary Specialization.</title>
        <authorList>
            <person name="Sun Y."/>
            <person name="Deng T."/>
            <person name="Zhang A."/>
            <person name="Moore M.J."/>
            <person name="Landis J.B."/>
            <person name="Lin N."/>
            <person name="Zhang H."/>
            <person name="Zhang X."/>
            <person name="Huang J."/>
            <person name="Zhang X."/>
            <person name="Sun H."/>
            <person name="Wang H."/>
        </authorList>
    </citation>
    <scope>NUCLEOTIDE SEQUENCE [LARGE SCALE GENOMIC DNA]</scope>
    <source>
        <strain evidence="4">TB1705</strain>
        <tissue evidence="4">Leaf</tissue>
    </source>
</reference>
<feature type="compositionally biased region" description="Polar residues" evidence="2">
    <location>
        <begin position="1"/>
        <end position="13"/>
    </location>
</feature>
<dbReference type="Proteomes" id="UP000541444">
    <property type="component" value="Unassembled WGS sequence"/>
</dbReference>
<comment type="caution">
    <text evidence="4">The sequence shown here is derived from an EMBL/GenBank/DDBJ whole genome shotgun (WGS) entry which is preliminary data.</text>
</comment>
<evidence type="ECO:0000256" key="2">
    <source>
        <dbReference type="SAM" id="MobiDB-lite"/>
    </source>
</evidence>
<sequence length="487" mass="54641">MANSPANESSTPGRSVESEIEMSDSGVEVGPKSRVTREESLLDTVAQEEIELEVIQEELCSSRKTRVKSQDRGGESRIEEEEVRARKERSSIENRFSQGGKMDGGFEVIESDEVDAIRADTYVEEEHDEEIDSGTVGIVDGLDGVSPQTELKEICLRIKDLEAELAKQRDASASLLSSDMELQVKLELPRLRENNLHQCKQEFIEEFDRIKKANEDRDDQHVKMHFKFVEAIKTIVGLACLSARIREPEGDAAPIHGHVLKGNEKLRESERKLDATHSKEQLLKRPIRGKDILITQNDEMFQKILDVEELNREIKVLRARVDDLEVINRADQRKPSKNKKRTFHSQISQSDLGIHHSLCVPLHPCKRTVVKSCFWELPQKVEVKINTDGAARGNPGNGGISCIFRDCDGKVLRTLVKGLGLVANYTAECKAIIQSVESAVPNGWLIAWVESDSKAIGDASNSDNIPWDLETDRGNAKKEYEANPNLC</sequence>
<dbReference type="InterPro" id="IPR036397">
    <property type="entry name" value="RNaseH_sf"/>
</dbReference>
<proteinExistence type="predicted"/>
<dbReference type="PANTHER" id="PTHR47723:SF23">
    <property type="entry name" value="REVERSE TRANSCRIPTASE-LIKE PROTEIN"/>
    <property type="match status" value="1"/>
</dbReference>
<keyword evidence="5" id="KW-1185">Reference proteome</keyword>
<dbReference type="CDD" id="cd06222">
    <property type="entry name" value="RNase_H_like"/>
    <property type="match status" value="1"/>
</dbReference>
<dbReference type="InterPro" id="IPR002156">
    <property type="entry name" value="RNaseH_domain"/>
</dbReference>
<evidence type="ECO:0000313" key="4">
    <source>
        <dbReference type="EMBL" id="KAF6149545.1"/>
    </source>
</evidence>
<organism evidence="4 5">
    <name type="scientific">Kingdonia uniflora</name>
    <dbReference type="NCBI Taxonomy" id="39325"/>
    <lineage>
        <taxon>Eukaryota</taxon>
        <taxon>Viridiplantae</taxon>
        <taxon>Streptophyta</taxon>
        <taxon>Embryophyta</taxon>
        <taxon>Tracheophyta</taxon>
        <taxon>Spermatophyta</taxon>
        <taxon>Magnoliopsida</taxon>
        <taxon>Ranunculales</taxon>
        <taxon>Circaeasteraceae</taxon>
        <taxon>Kingdonia</taxon>
    </lineage>
</organism>